<dbReference type="CDD" id="cd02440">
    <property type="entry name" value="AdoMet_MTases"/>
    <property type="match status" value="1"/>
</dbReference>
<comment type="caution">
    <text evidence="2">The sequence shown here is derived from an EMBL/GenBank/DDBJ whole genome shotgun (WGS) entry which is preliminary data.</text>
</comment>
<feature type="domain" description="Methyltransferase" evidence="1">
    <location>
        <begin position="51"/>
        <end position="147"/>
    </location>
</feature>
<dbReference type="RefSeq" id="WP_133287503.1">
    <property type="nucleotide sequence ID" value="NZ_SMSJ01000004.1"/>
</dbReference>
<dbReference type="InterPro" id="IPR050508">
    <property type="entry name" value="Methyltransf_Superfamily"/>
</dbReference>
<keyword evidence="3" id="KW-1185">Reference proteome</keyword>
<keyword evidence="2" id="KW-0489">Methyltransferase</keyword>
<dbReference type="GO" id="GO:0008168">
    <property type="term" value="F:methyltransferase activity"/>
    <property type="evidence" value="ECO:0007669"/>
    <property type="project" value="UniProtKB-KW"/>
</dbReference>
<evidence type="ECO:0000313" key="2">
    <source>
        <dbReference type="EMBL" id="TDH63709.1"/>
    </source>
</evidence>
<evidence type="ECO:0000313" key="3">
    <source>
        <dbReference type="Proteomes" id="UP000295096"/>
    </source>
</evidence>
<proteinExistence type="predicted"/>
<dbReference type="Gene3D" id="3.40.50.150">
    <property type="entry name" value="Vaccinia Virus protein VP39"/>
    <property type="match status" value="1"/>
</dbReference>
<sequence>MSTTANTADAAYWNSPATRVWATGHARIDAIFAPVLAAALEAAAPRPGERVLNIGCGSGTSVLALAEAVGPGGQVLGADIAAESVAVARRRVAEAGLAQAAILLGDAGSHPFPPGGFDLLFSRFGVMFFDPPAAAFRNLRAALRPGGRLCAAAFRAAAENPWTTAPAGAISHLVPLPPPARPDAPGQFGWAREAHVRAILDGAGFTDIALVPRAPEPAGLPFAM</sequence>
<keyword evidence="2" id="KW-0808">Transferase</keyword>
<reference evidence="2 3" key="1">
    <citation type="journal article" date="2016" name="J. Microbiol.">
        <title>Dankookia rubra gen. nov., sp. nov., an alphaproteobacterium isolated from sediment of a shallow stream.</title>
        <authorList>
            <person name="Kim W.H."/>
            <person name="Kim D.H."/>
            <person name="Kang K."/>
            <person name="Ahn T.Y."/>
        </authorList>
    </citation>
    <scope>NUCLEOTIDE SEQUENCE [LARGE SCALE GENOMIC DNA]</scope>
    <source>
        <strain evidence="2 3">JCM30602</strain>
    </source>
</reference>
<name>A0A4R5QLH3_9PROT</name>
<dbReference type="InterPro" id="IPR041698">
    <property type="entry name" value="Methyltransf_25"/>
</dbReference>
<protein>
    <submittedName>
        <fullName evidence="2">Class I SAM-dependent methyltransferase</fullName>
    </submittedName>
</protein>
<dbReference type="PANTHER" id="PTHR42912:SF93">
    <property type="entry name" value="N6-ADENOSINE-METHYLTRANSFERASE TMT1A"/>
    <property type="match status" value="1"/>
</dbReference>
<accession>A0A4R5QLH3</accession>
<dbReference type="InterPro" id="IPR029063">
    <property type="entry name" value="SAM-dependent_MTases_sf"/>
</dbReference>
<dbReference type="AlphaFoldDB" id="A0A4R5QLH3"/>
<dbReference type="EMBL" id="SMSJ01000004">
    <property type="protein sequence ID" value="TDH63709.1"/>
    <property type="molecule type" value="Genomic_DNA"/>
</dbReference>
<dbReference type="Pfam" id="PF13649">
    <property type="entry name" value="Methyltransf_25"/>
    <property type="match status" value="1"/>
</dbReference>
<dbReference type="GO" id="GO:0032259">
    <property type="term" value="P:methylation"/>
    <property type="evidence" value="ECO:0007669"/>
    <property type="project" value="UniProtKB-KW"/>
</dbReference>
<gene>
    <name evidence="2" type="ORF">E2C06_05120</name>
</gene>
<dbReference type="SUPFAM" id="SSF53335">
    <property type="entry name" value="S-adenosyl-L-methionine-dependent methyltransferases"/>
    <property type="match status" value="1"/>
</dbReference>
<evidence type="ECO:0000259" key="1">
    <source>
        <dbReference type="Pfam" id="PF13649"/>
    </source>
</evidence>
<organism evidence="2 3">
    <name type="scientific">Dankookia rubra</name>
    <dbReference type="NCBI Taxonomy" id="1442381"/>
    <lineage>
        <taxon>Bacteria</taxon>
        <taxon>Pseudomonadati</taxon>
        <taxon>Pseudomonadota</taxon>
        <taxon>Alphaproteobacteria</taxon>
        <taxon>Acetobacterales</taxon>
        <taxon>Roseomonadaceae</taxon>
        <taxon>Dankookia</taxon>
    </lineage>
</organism>
<dbReference type="OrthoDB" id="9777638at2"/>
<dbReference type="PANTHER" id="PTHR42912">
    <property type="entry name" value="METHYLTRANSFERASE"/>
    <property type="match status" value="1"/>
</dbReference>
<dbReference type="Proteomes" id="UP000295096">
    <property type="component" value="Unassembled WGS sequence"/>
</dbReference>